<keyword evidence="2" id="KW-0732">Signal</keyword>
<dbReference type="Proteomes" id="UP000008220">
    <property type="component" value="Chromosome"/>
</dbReference>
<evidence type="ECO:0000256" key="2">
    <source>
        <dbReference type="SAM" id="SignalP"/>
    </source>
</evidence>
<evidence type="ECO:0000313" key="4">
    <source>
        <dbReference type="EMBL" id="ABK60505.1"/>
    </source>
</evidence>
<feature type="domain" description="CzcB-like barrel-sandwich hybrid" evidence="3">
    <location>
        <begin position="66"/>
        <end position="235"/>
    </location>
</feature>
<dbReference type="SUPFAM" id="SSF111369">
    <property type="entry name" value="HlyD-like secretion proteins"/>
    <property type="match status" value="1"/>
</dbReference>
<sequence length="315" mass="34711">MKRKILKILIYSTILTISLTACSGKTKTEDKVNVKEKSAKTSVVKNKDDSKCIVLTGTFSAKENKVIVPKISATVEKLPVRVGDIVNEGDVVATLDSKEINDKINQSKTVMDTWFVAVEQAKIGLKQCEDALMASKASYNLTKANIIAANGSKKDLNDNLKIAENSLKQSQISVGKAKETIKVSNESYEQSKKIYEEAKKAVEDTLVKAPIKGVILNINVKKGEVASNSTPIMTLVNVDKIYSTIEINDDLLKKVKVGDKLESYIVPLSKKKAIGTIVKINKKEDIKKNFNSIELEFENEDGKIKPGMIVDVIYK</sequence>
<dbReference type="HOGENOM" id="CLU_018816_6_3_9"/>
<proteinExistence type="predicted"/>
<feature type="signal peptide" evidence="2">
    <location>
        <begin position="1"/>
        <end position="23"/>
    </location>
</feature>
<name>A0PZ32_CLONN</name>
<dbReference type="STRING" id="386415.NT01CX_1553"/>
<dbReference type="Pfam" id="PF25973">
    <property type="entry name" value="BSH_CzcB"/>
    <property type="match status" value="1"/>
</dbReference>
<dbReference type="PANTHER" id="PTHR30469">
    <property type="entry name" value="MULTIDRUG RESISTANCE PROTEIN MDTA"/>
    <property type="match status" value="1"/>
</dbReference>
<feature type="chain" id="PRO_5039065618" evidence="2">
    <location>
        <begin position="24"/>
        <end position="315"/>
    </location>
</feature>
<dbReference type="eggNOG" id="COG0845">
    <property type="taxonomic scope" value="Bacteria"/>
</dbReference>
<accession>A0PZ32</accession>
<reference evidence="4 5" key="1">
    <citation type="journal article" date="2006" name="Nat. Biotechnol.">
        <title>The genome and transcriptomes of the anti-tumor agent Clostridium novyi-NT.</title>
        <authorList>
            <person name="Bettegowda C."/>
            <person name="Huang X."/>
            <person name="Lin J."/>
            <person name="Cheong I."/>
            <person name="Kohli M."/>
            <person name="Szabo S.A."/>
            <person name="Zhang X."/>
            <person name="Diaz L.A. Jr."/>
            <person name="Velculescu V.E."/>
            <person name="Parmigiani G."/>
            <person name="Kinzler K.W."/>
            <person name="Vogelstein B."/>
            <person name="Zhou S."/>
        </authorList>
    </citation>
    <scope>NUCLEOTIDE SEQUENCE [LARGE SCALE GENOMIC DNA]</scope>
    <source>
        <strain evidence="4 5">NT</strain>
    </source>
</reference>
<evidence type="ECO:0000256" key="1">
    <source>
        <dbReference type="SAM" id="Coils"/>
    </source>
</evidence>
<dbReference type="InterPro" id="IPR058647">
    <property type="entry name" value="BSH_CzcB-like"/>
</dbReference>
<dbReference type="PANTHER" id="PTHR30469:SF33">
    <property type="entry name" value="SLR1207 PROTEIN"/>
    <property type="match status" value="1"/>
</dbReference>
<dbReference type="GO" id="GO:0015562">
    <property type="term" value="F:efflux transmembrane transporter activity"/>
    <property type="evidence" value="ECO:0007669"/>
    <property type="project" value="TreeGrafter"/>
</dbReference>
<organism evidence="4 5">
    <name type="scientific">Clostridium novyi (strain NT)</name>
    <dbReference type="NCBI Taxonomy" id="386415"/>
    <lineage>
        <taxon>Bacteria</taxon>
        <taxon>Bacillati</taxon>
        <taxon>Bacillota</taxon>
        <taxon>Clostridia</taxon>
        <taxon>Eubacteriales</taxon>
        <taxon>Clostridiaceae</taxon>
        <taxon>Clostridium</taxon>
    </lineage>
</organism>
<keyword evidence="5" id="KW-1185">Reference proteome</keyword>
<dbReference type="RefSeq" id="WP_011721642.1">
    <property type="nucleotide sequence ID" value="NC_008593.1"/>
</dbReference>
<dbReference type="PROSITE" id="PS51257">
    <property type="entry name" value="PROKAR_LIPOPROTEIN"/>
    <property type="match status" value="1"/>
</dbReference>
<keyword evidence="1" id="KW-0175">Coiled coil</keyword>
<protein>
    <submittedName>
        <fullName evidence="4">AcrA/AcrE family protein VCA0639, putative</fullName>
    </submittedName>
</protein>
<evidence type="ECO:0000313" key="5">
    <source>
        <dbReference type="Proteomes" id="UP000008220"/>
    </source>
</evidence>
<dbReference type="KEGG" id="cno:NT01CX_1553"/>
<dbReference type="Gene3D" id="2.40.50.100">
    <property type="match status" value="1"/>
</dbReference>
<dbReference type="PATRIC" id="fig|386415.7.peg.660"/>
<dbReference type="Gene3D" id="2.40.30.170">
    <property type="match status" value="1"/>
</dbReference>
<dbReference type="GO" id="GO:1990281">
    <property type="term" value="C:efflux pump complex"/>
    <property type="evidence" value="ECO:0007669"/>
    <property type="project" value="TreeGrafter"/>
</dbReference>
<dbReference type="AlphaFoldDB" id="A0PZ32"/>
<dbReference type="EMBL" id="CP000382">
    <property type="protein sequence ID" value="ABK60505.1"/>
    <property type="molecule type" value="Genomic_DNA"/>
</dbReference>
<gene>
    <name evidence="4" type="ordered locus">NT01CX_1553</name>
</gene>
<feature type="coiled-coil region" evidence="1">
    <location>
        <begin position="153"/>
        <end position="205"/>
    </location>
</feature>
<evidence type="ECO:0000259" key="3">
    <source>
        <dbReference type="Pfam" id="PF25973"/>
    </source>
</evidence>